<evidence type="ECO:0000256" key="3">
    <source>
        <dbReference type="ARBA" id="ARBA00023134"/>
    </source>
</evidence>
<sequence length="329" mass="38058">MEGTQLFIYSTGETELRILLVGKTGGGESATGNTILGREEFESVLRGRPVTRTCSKGTRTWNGRKVVVIDTPDIFGTENSSEQTAHEIRRCRELCSPGPHALVWVIQLGHYTEEEKNIVRKIGEIFGPKATKYMIVLFTRKEDLRRETLKEYIQHSNNEQLLQLIEQCHGHYCAFNNKIEWPERATQAEELFRHIDDIVKENRDQPFCPSEVSEKDEIHQKLIYRCHEIDEGKTEIEKPCEKKQNPGWAALSKMLSKRTRCGFRSYVLPCSCPGRRWRIVPDSMYCNVLFHSCLKQIINANHLWPMKASLSARKSSFYSKYSLLNFIQL</sequence>
<reference evidence="5" key="2">
    <citation type="submission" date="2025-09" db="UniProtKB">
        <authorList>
            <consortium name="Ensembl"/>
        </authorList>
    </citation>
    <scope>IDENTIFICATION</scope>
</reference>
<organism evidence="5 6">
    <name type="scientific">Pelusios castaneus</name>
    <name type="common">West African mud turtle</name>
    <dbReference type="NCBI Taxonomy" id="367368"/>
    <lineage>
        <taxon>Eukaryota</taxon>
        <taxon>Metazoa</taxon>
        <taxon>Chordata</taxon>
        <taxon>Craniata</taxon>
        <taxon>Vertebrata</taxon>
        <taxon>Euteleostomi</taxon>
        <taxon>Archelosauria</taxon>
        <taxon>Testudinata</taxon>
        <taxon>Testudines</taxon>
        <taxon>Pleurodira</taxon>
        <taxon>Pelomedusidae</taxon>
        <taxon>Pelusios</taxon>
    </lineage>
</organism>
<evidence type="ECO:0000256" key="1">
    <source>
        <dbReference type="ARBA" id="ARBA00008535"/>
    </source>
</evidence>
<dbReference type="PANTHER" id="PTHR10903:SF170">
    <property type="entry name" value="GTPASE IMAP FAMILY MEMBER 7"/>
    <property type="match status" value="1"/>
</dbReference>
<dbReference type="FunFam" id="3.40.50.300:FF:000366">
    <property type="entry name" value="GTPase, IMAP family member 2"/>
    <property type="match status" value="1"/>
</dbReference>
<dbReference type="Gene3D" id="3.40.50.300">
    <property type="entry name" value="P-loop containing nucleotide triphosphate hydrolases"/>
    <property type="match status" value="1"/>
</dbReference>
<dbReference type="InterPro" id="IPR045058">
    <property type="entry name" value="GIMA/IAN/Toc"/>
</dbReference>
<evidence type="ECO:0000313" key="6">
    <source>
        <dbReference type="Proteomes" id="UP000694393"/>
    </source>
</evidence>
<dbReference type="InterPro" id="IPR006703">
    <property type="entry name" value="G_AIG1"/>
</dbReference>
<keyword evidence="6" id="KW-1185">Reference proteome</keyword>
<dbReference type="Proteomes" id="UP000694393">
    <property type="component" value="Unplaced"/>
</dbReference>
<dbReference type="CDD" id="cd01852">
    <property type="entry name" value="AIG1"/>
    <property type="match status" value="1"/>
</dbReference>
<dbReference type="Ensembl" id="ENSPCET00000015062.1">
    <property type="protein sequence ID" value="ENSPCEP00000014535.1"/>
    <property type="gene ID" value="ENSPCEG00000011494.1"/>
</dbReference>
<accession>A0A8C8S2E5</accession>
<dbReference type="Pfam" id="PF04548">
    <property type="entry name" value="AIG1"/>
    <property type="match status" value="1"/>
</dbReference>
<name>A0A8C8S2E5_9SAUR</name>
<dbReference type="AlphaFoldDB" id="A0A8C8S2E5"/>
<feature type="domain" description="AIG1-type G" evidence="4">
    <location>
        <begin position="13"/>
        <end position="216"/>
    </location>
</feature>
<evidence type="ECO:0000256" key="2">
    <source>
        <dbReference type="ARBA" id="ARBA00022741"/>
    </source>
</evidence>
<evidence type="ECO:0000313" key="5">
    <source>
        <dbReference type="Ensembl" id="ENSPCEP00000014535.1"/>
    </source>
</evidence>
<comment type="similarity">
    <text evidence="1">Belongs to the TRAFAC class TrmE-Era-EngA-EngB-Septin-like GTPase superfamily. AIG1/Toc34/Toc159-like paraseptin GTPase family. IAN subfamily.</text>
</comment>
<keyword evidence="2" id="KW-0547">Nucleotide-binding</keyword>
<dbReference type="SUPFAM" id="SSF52540">
    <property type="entry name" value="P-loop containing nucleoside triphosphate hydrolases"/>
    <property type="match status" value="1"/>
</dbReference>
<keyword evidence="3" id="KW-0342">GTP-binding</keyword>
<dbReference type="InterPro" id="IPR027417">
    <property type="entry name" value="P-loop_NTPase"/>
</dbReference>
<reference evidence="5" key="1">
    <citation type="submission" date="2025-08" db="UniProtKB">
        <authorList>
            <consortium name="Ensembl"/>
        </authorList>
    </citation>
    <scope>IDENTIFICATION</scope>
</reference>
<dbReference type="PANTHER" id="PTHR10903">
    <property type="entry name" value="GTPASE, IMAP FAMILY MEMBER-RELATED"/>
    <property type="match status" value="1"/>
</dbReference>
<evidence type="ECO:0000259" key="4">
    <source>
        <dbReference type="PROSITE" id="PS51720"/>
    </source>
</evidence>
<dbReference type="GO" id="GO:0005525">
    <property type="term" value="F:GTP binding"/>
    <property type="evidence" value="ECO:0007669"/>
    <property type="project" value="UniProtKB-KW"/>
</dbReference>
<proteinExistence type="inferred from homology"/>
<protein>
    <recommendedName>
        <fullName evidence="4">AIG1-type G domain-containing protein</fullName>
    </recommendedName>
</protein>
<dbReference type="PROSITE" id="PS51720">
    <property type="entry name" value="G_AIG1"/>
    <property type="match status" value="1"/>
</dbReference>